<keyword evidence="1" id="KW-0812">Transmembrane</keyword>
<protein>
    <submittedName>
        <fullName evidence="1">Conserved hypothetical transmembrane protein</fullName>
    </submittedName>
</protein>
<dbReference type="EMBL" id="CP000089">
    <property type="protein sequence ID" value="AAZ45935.1"/>
    <property type="molecule type" value="Genomic_DNA"/>
</dbReference>
<dbReference type="InterPro" id="IPR018648">
    <property type="entry name" value="DUF2076"/>
</dbReference>
<dbReference type="KEGG" id="dar:Daro_1179"/>
<dbReference type="eggNOG" id="COG3416">
    <property type="taxonomic scope" value="Bacteria"/>
</dbReference>
<dbReference type="AlphaFoldDB" id="Q47GU6"/>
<dbReference type="HOGENOM" id="CLU_082335_3_0_4"/>
<name>Q47GU6_DECAR</name>
<dbReference type="Pfam" id="PF09849">
    <property type="entry name" value="DUF2076"/>
    <property type="match status" value="1"/>
</dbReference>
<proteinExistence type="predicted"/>
<evidence type="ECO:0000313" key="1">
    <source>
        <dbReference type="EMBL" id="AAZ45935.1"/>
    </source>
</evidence>
<sequence length="205" mass="21354">MNTQERDQLNNFLSQLVAARAGQKDAEADGLIREAVARQPDATYLLVQKAFLLEQAVSNSQARIEQLQGEIDALRASQPRSSFAETAQWGNSAGRMAFPSAAPPVAAMPAQMATPSLGSGWLGNVATNVATTAAGVAAGAFLFQGIEHLIGHHDSTSLFGGNALPQPHETPVVNNFFDTDSLASSGSGFDGLSDGLDNGGDSGWI</sequence>
<gene>
    <name evidence="1" type="ordered locus">Daro_1179</name>
</gene>
<keyword evidence="1" id="KW-0472">Membrane</keyword>
<reference evidence="1" key="1">
    <citation type="submission" date="2005-08" db="EMBL/GenBank/DDBJ databases">
        <title>Complete sequence of Dechloromonas aromatica RCB.</title>
        <authorList>
            <person name="Salinero K.K."/>
            <person name="Copeland A."/>
            <person name="Lucas S."/>
            <person name="Lapidus A."/>
            <person name="Barry K."/>
            <person name="Detter J.C."/>
            <person name="Glavina T."/>
            <person name="Hammon N."/>
            <person name="Israni S."/>
            <person name="Pitluck S."/>
            <person name="Di Bartolo G."/>
            <person name="Trong S."/>
            <person name="Schmutz J."/>
            <person name="Larimer F."/>
            <person name="Land M."/>
            <person name="Ivanova N."/>
            <person name="Richardson P."/>
        </authorList>
    </citation>
    <scope>NUCLEOTIDE SEQUENCE</scope>
    <source>
        <strain evidence="1">RCB</strain>
    </source>
</reference>
<organism evidence="1">
    <name type="scientific">Dechloromonas aromatica (strain RCB)</name>
    <dbReference type="NCBI Taxonomy" id="159087"/>
    <lineage>
        <taxon>Bacteria</taxon>
        <taxon>Pseudomonadati</taxon>
        <taxon>Pseudomonadota</taxon>
        <taxon>Betaproteobacteria</taxon>
        <taxon>Rhodocyclales</taxon>
        <taxon>Azonexaceae</taxon>
        <taxon>Dechloromonas</taxon>
    </lineage>
</organism>
<dbReference type="STRING" id="159087.Daro_1179"/>
<accession>Q47GU6</accession>
<dbReference type="OrthoDB" id="5998831at2"/>